<reference evidence="1 2" key="1">
    <citation type="submission" date="2018-06" db="EMBL/GenBank/DDBJ databases">
        <title>Comparative genomics reveals the genomic features of Rhizophagus irregularis, R. cerebriforme, R. diaphanum and Gigaspora rosea, and their symbiotic lifestyle signature.</title>
        <authorList>
            <person name="Morin E."/>
            <person name="San Clemente H."/>
            <person name="Chen E.C.H."/>
            <person name="De La Providencia I."/>
            <person name="Hainaut M."/>
            <person name="Kuo A."/>
            <person name="Kohler A."/>
            <person name="Murat C."/>
            <person name="Tang N."/>
            <person name="Roy S."/>
            <person name="Loubradou J."/>
            <person name="Henrissat B."/>
            <person name="Grigoriev I.V."/>
            <person name="Corradi N."/>
            <person name="Roux C."/>
            <person name="Martin F.M."/>
        </authorList>
    </citation>
    <scope>NUCLEOTIDE SEQUENCE [LARGE SCALE GENOMIC DNA]</scope>
    <source>
        <strain evidence="1 2">DAOM 194757</strain>
    </source>
</reference>
<proteinExistence type="predicted"/>
<name>A0A397UVK5_9GLOM</name>
<gene>
    <name evidence="1" type="ORF">C2G38_2145529</name>
</gene>
<organism evidence="1 2">
    <name type="scientific">Gigaspora rosea</name>
    <dbReference type="NCBI Taxonomy" id="44941"/>
    <lineage>
        <taxon>Eukaryota</taxon>
        <taxon>Fungi</taxon>
        <taxon>Fungi incertae sedis</taxon>
        <taxon>Mucoromycota</taxon>
        <taxon>Glomeromycotina</taxon>
        <taxon>Glomeromycetes</taxon>
        <taxon>Diversisporales</taxon>
        <taxon>Gigasporaceae</taxon>
        <taxon>Gigaspora</taxon>
    </lineage>
</organism>
<accession>A0A397UVK5</accession>
<dbReference type="AlphaFoldDB" id="A0A397UVK5"/>
<keyword evidence="2" id="KW-1185">Reference proteome</keyword>
<evidence type="ECO:0000313" key="2">
    <source>
        <dbReference type="Proteomes" id="UP000266673"/>
    </source>
</evidence>
<dbReference type="Proteomes" id="UP000266673">
    <property type="component" value="Unassembled WGS sequence"/>
</dbReference>
<sequence length="132" mass="15365">MFSSSFNYKRHHPYNQVNTTEILNEVRDQEKLKKLSNKDQNEIYRLHVISLFQKKGVNMYAFGTELKIDNPYIFMGEGEINMLGCKKNFKVLIQGKYGSVTPNEIHTFVNILSRYGEDTFGVFVASFLARKL</sequence>
<protein>
    <submittedName>
        <fullName evidence="1">Uncharacterized protein</fullName>
    </submittedName>
</protein>
<evidence type="ECO:0000313" key="1">
    <source>
        <dbReference type="EMBL" id="RIB11543.1"/>
    </source>
</evidence>
<dbReference type="EMBL" id="QKWP01001122">
    <property type="protein sequence ID" value="RIB11543.1"/>
    <property type="molecule type" value="Genomic_DNA"/>
</dbReference>
<comment type="caution">
    <text evidence="1">The sequence shown here is derived from an EMBL/GenBank/DDBJ whole genome shotgun (WGS) entry which is preliminary data.</text>
</comment>